<evidence type="ECO:0000313" key="2">
    <source>
        <dbReference type="Proteomes" id="UP000029640"/>
    </source>
</evidence>
<reference evidence="1 2" key="1">
    <citation type="journal article" date="2014" name="Genome Announc.">
        <title>Genome Sequence of Gammaproteobacterial Pseudohaliea rubra Type Strain DSM 19751, Isolated from Coastal Seawater of the Mediterranean Sea.</title>
        <authorList>
            <person name="Spring S."/>
            <person name="Fiebig A."/>
            <person name="Riedel T."/>
            <person name="Goker M."/>
            <person name="Klenk H.P."/>
        </authorList>
    </citation>
    <scope>NUCLEOTIDE SEQUENCE [LARGE SCALE GENOMIC DNA]</scope>
    <source>
        <strain evidence="1 2">DSM 19751</strain>
    </source>
</reference>
<dbReference type="AlphaFoldDB" id="A0A095VVV0"/>
<dbReference type="InterPro" id="IPR011322">
    <property type="entry name" value="N-reg_PII-like_a/b"/>
</dbReference>
<dbReference type="InterPro" id="IPR002187">
    <property type="entry name" value="N-reg_PII"/>
</dbReference>
<gene>
    <name evidence="1" type="ORF">HRUBRA_00345</name>
</gene>
<name>A0A095VVV0_9GAMM</name>
<accession>A0A095VVV0</accession>
<dbReference type="STRING" id="1265313.HRUBRA_00345"/>
<dbReference type="Pfam" id="PF00543">
    <property type="entry name" value="P-II"/>
    <property type="match status" value="1"/>
</dbReference>
<dbReference type="SUPFAM" id="SSF54913">
    <property type="entry name" value="GlnB-like"/>
    <property type="match status" value="1"/>
</dbReference>
<dbReference type="EMBL" id="AUVB01000012">
    <property type="protein sequence ID" value="KGE05143.1"/>
    <property type="molecule type" value="Genomic_DNA"/>
</dbReference>
<dbReference type="HOGENOM" id="CLU_159089_1_1_6"/>
<dbReference type="eggNOG" id="ENOG503368N">
    <property type="taxonomic scope" value="Bacteria"/>
</dbReference>
<sequence length="118" mass="12600">MKFCAVVVVAPDDLEQAALDAAQQAGASGITIVGGRGIGNTNRKTFLGLTFEGSQTVLLMVVARQLSQPILKAVRGVLVHEGDSRGIAFSVGIEHLTGIELSQVMKFEQHMHDLDEEN</sequence>
<organism evidence="1 2">
    <name type="scientific">Pseudohaliea rubra DSM 19751</name>
    <dbReference type="NCBI Taxonomy" id="1265313"/>
    <lineage>
        <taxon>Bacteria</taxon>
        <taxon>Pseudomonadati</taxon>
        <taxon>Pseudomonadota</taxon>
        <taxon>Gammaproteobacteria</taxon>
        <taxon>Cellvibrionales</taxon>
        <taxon>Halieaceae</taxon>
        <taxon>Pseudohaliea</taxon>
    </lineage>
</organism>
<proteinExistence type="predicted"/>
<protein>
    <submittedName>
        <fullName evidence="1">Nitrogen regulatory protein P-II</fullName>
    </submittedName>
</protein>
<dbReference type="Gene3D" id="3.30.70.120">
    <property type="match status" value="1"/>
</dbReference>
<dbReference type="GO" id="GO:0006808">
    <property type="term" value="P:regulation of nitrogen utilization"/>
    <property type="evidence" value="ECO:0007669"/>
    <property type="project" value="InterPro"/>
</dbReference>
<dbReference type="OrthoDB" id="4943957at2"/>
<dbReference type="InterPro" id="IPR015867">
    <property type="entry name" value="N-reg_PII/ATP_PRibTrfase_C"/>
</dbReference>
<dbReference type="GO" id="GO:0030234">
    <property type="term" value="F:enzyme regulator activity"/>
    <property type="evidence" value="ECO:0007669"/>
    <property type="project" value="InterPro"/>
</dbReference>
<evidence type="ECO:0000313" key="1">
    <source>
        <dbReference type="EMBL" id="KGE05143.1"/>
    </source>
</evidence>
<comment type="caution">
    <text evidence="1">The sequence shown here is derived from an EMBL/GenBank/DDBJ whole genome shotgun (WGS) entry which is preliminary data.</text>
</comment>
<dbReference type="Proteomes" id="UP000029640">
    <property type="component" value="Unassembled WGS sequence"/>
</dbReference>
<dbReference type="RefSeq" id="WP_035514419.1">
    <property type="nucleotide sequence ID" value="NZ_KN234748.1"/>
</dbReference>
<keyword evidence="2" id="KW-1185">Reference proteome</keyword>